<accession>M0LSQ2</accession>
<dbReference type="EMBL" id="AOMB01000041">
    <property type="protein sequence ID" value="EMA36572.1"/>
    <property type="molecule type" value="Genomic_DNA"/>
</dbReference>
<evidence type="ECO:0000256" key="2">
    <source>
        <dbReference type="SAM" id="Phobius"/>
    </source>
</evidence>
<gene>
    <name evidence="4" type="ORF">C447_14981</name>
</gene>
<protein>
    <recommendedName>
        <fullName evidence="3">DUF7312 domain-containing protein</fullName>
    </recommendedName>
</protein>
<keyword evidence="5" id="KW-1185">Reference proteome</keyword>
<proteinExistence type="predicted"/>
<feature type="transmembrane region" description="Helical" evidence="2">
    <location>
        <begin position="47"/>
        <end position="64"/>
    </location>
</feature>
<evidence type="ECO:0000313" key="4">
    <source>
        <dbReference type="EMBL" id="EMA36572.1"/>
    </source>
</evidence>
<feature type="region of interest" description="Disordered" evidence="1">
    <location>
        <begin position="1"/>
        <end position="41"/>
    </location>
</feature>
<dbReference type="PATRIC" id="fig|1132509.6.peg.3487"/>
<name>M0LSQ2_9EURY</name>
<sequence length="65" mass="7183">MADDDEWKYSVEDFEDPEESDEGGATDVFGDAQTRREIEPESPSFENALFVVFGVALALLILLGV</sequence>
<evidence type="ECO:0000313" key="5">
    <source>
        <dbReference type="Proteomes" id="UP000011566"/>
    </source>
</evidence>
<feature type="domain" description="DUF7312" evidence="3">
    <location>
        <begin position="4"/>
        <end position="64"/>
    </location>
</feature>
<comment type="caution">
    <text evidence="4">The sequence shown here is derived from an EMBL/GenBank/DDBJ whole genome shotgun (WGS) entry which is preliminary data.</text>
</comment>
<evidence type="ECO:0000256" key="1">
    <source>
        <dbReference type="SAM" id="MobiDB-lite"/>
    </source>
</evidence>
<organism evidence="4 5">
    <name type="scientific">Halococcus hamelinensis 100A6</name>
    <dbReference type="NCBI Taxonomy" id="1132509"/>
    <lineage>
        <taxon>Archaea</taxon>
        <taxon>Methanobacteriati</taxon>
        <taxon>Methanobacteriota</taxon>
        <taxon>Stenosarchaea group</taxon>
        <taxon>Halobacteria</taxon>
        <taxon>Halobacteriales</taxon>
        <taxon>Halococcaceae</taxon>
        <taxon>Halococcus</taxon>
    </lineage>
</organism>
<feature type="compositionally biased region" description="Acidic residues" evidence="1">
    <location>
        <begin position="1"/>
        <end position="24"/>
    </location>
</feature>
<dbReference type="InterPro" id="IPR055736">
    <property type="entry name" value="DUF7312"/>
</dbReference>
<keyword evidence="2" id="KW-1133">Transmembrane helix</keyword>
<dbReference type="OrthoDB" id="214114at2157"/>
<evidence type="ECO:0000259" key="3">
    <source>
        <dbReference type="Pfam" id="PF23994"/>
    </source>
</evidence>
<reference evidence="4 5" key="1">
    <citation type="journal article" date="2014" name="PLoS Genet.">
        <title>Phylogenetically driven sequencing of extremely halophilic archaea reveals strategies for static and dynamic osmo-response.</title>
        <authorList>
            <person name="Becker E.A."/>
            <person name="Seitzer P.M."/>
            <person name="Tritt A."/>
            <person name="Larsen D."/>
            <person name="Krusor M."/>
            <person name="Yao A.I."/>
            <person name="Wu D."/>
            <person name="Madern D."/>
            <person name="Eisen J.A."/>
            <person name="Darling A.E."/>
            <person name="Facciotti M.T."/>
        </authorList>
    </citation>
    <scope>NUCLEOTIDE SEQUENCE [LARGE SCALE GENOMIC DNA]</scope>
    <source>
        <strain evidence="4 5">100A6</strain>
    </source>
</reference>
<dbReference type="AlphaFoldDB" id="M0LSQ2"/>
<dbReference type="RefSeq" id="WP_007695291.1">
    <property type="nucleotide sequence ID" value="NZ_AJRK01000057.1"/>
</dbReference>
<dbReference type="Proteomes" id="UP000011566">
    <property type="component" value="Unassembled WGS sequence"/>
</dbReference>
<dbReference type="Pfam" id="PF23994">
    <property type="entry name" value="DUF7312"/>
    <property type="match status" value="1"/>
</dbReference>
<keyword evidence="2" id="KW-0812">Transmembrane</keyword>
<keyword evidence="2" id="KW-0472">Membrane</keyword>